<protein>
    <recommendedName>
        <fullName evidence="1">Phosphatidylglycerophosphatase A</fullName>
        <ecNumber evidence="1">3.1.3.27</ecNumber>
    </recommendedName>
    <alternativeName>
        <fullName evidence="1">Phosphatidylglycerolphosphate phosphatase A</fullName>
    </alternativeName>
</protein>
<evidence type="ECO:0000313" key="5">
    <source>
        <dbReference type="Proteomes" id="UP000240418"/>
    </source>
</evidence>
<feature type="transmembrane region" description="Helical" evidence="2">
    <location>
        <begin position="7"/>
        <end position="33"/>
    </location>
</feature>
<dbReference type="InterPro" id="IPR036681">
    <property type="entry name" value="PgpA-like_sf"/>
</dbReference>
<reference evidence="4 5" key="1">
    <citation type="submission" date="2018-03" db="EMBL/GenBank/DDBJ databases">
        <title>Genomic Encyclopedia of Archaeal and Bacterial Type Strains, Phase II (KMG-II): from individual species to whole genera.</title>
        <authorList>
            <person name="Goeker M."/>
        </authorList>
    </citation>
    <scope>NUCLEOTIDE SEQUENCE [LARGE SCALE GENOMIC DNA]</scope>
    <source>
        <strain evidence="4 5">DSM 100673</strain>
    </source>
</reference>
<name>A0A2P8F6K3_9RHOB</name>
<dbReference type="PANTHER" id="PTHR36305:SF1">
    <property type="entry name" value="PHOSPHATIDYLGLYCEROPHOSPHATASE A"/>
    <property type="match status" value="1"/>
</dbReference>
<dbReference type="EMBL" id="PYGJ01000018">
    <property type="protein sequence ID" value="PSL17346.1"/>
    <property type="molecule type" value="Genomic_DNA"/>
</dbReference>
<dbReference type="SUPFAM" id="SSF101307">
    <property type="entry name" value="YutG-like"/>
    <property type="match status" value="1"/>
</dbReference>
<dbReference type="Proteomes" id="UP000240418">
    <property type="component" value="Unassembled WGS sequence"/>
</dbReference>
<keyword evidence="1 2" id="KW-0472">Membrane</keyword>
<comment type="caution">
    <text evidence="4">The sequence shown here is derived from an EMBL/GenBank/DDBJ whole genome shotgun (WGS) entry which is preliminary data.</text>
</comment>
<feature type="transmembrane region" description="Helical" evidence="2">
    <location>
        <begin position="39"/>
        <end position="61"/>
    </location>
</feature>
<keyword evidence="2" id="KW-1133">Transmembrane helix</keyword>
<dbReference type="PANTHER" id="PTHR36305">
    <property type="entry name" value="PHOSPHATIDYLGLYCEROPHOSPHATASE A"/>
    <property type="match status" value="1"/>
</dbReference>
<keyword evidence="1 2" id="KW-0812">Transmembrane</keyword>
<organism evidence="4 5">
    <name type="scientific">Shimia abyssi</name>
    <dbReference type="NCBI Taxonomy" id="1662395"/>
    <lineage>
        <taxon>Bacteria</taxon>
        <taxon>Pseudomonadati</taxon>
        <taxon>Pseudomonadota</taxon>
        <taxon>Alphaproteobacteria</taxon>
        <taxon>Rhodobacterales</taxon>
        <taxon>Roseobacteraceae</taxon>
    </lineage>
</organism>
<keyword evidence="1" id="KW-0460">Magnesium</keyword>
<dbReference type="GO" id="GO:0006655">
    <property type="term" value="P:phosphatidylglycerol biosynthetic process"/>
    <property type="evidence" value="ECO:0007669"/>
    <property type="project" value="UniProtKB-UniPathway"/>
</dbReference>
<dbReference type="PIRSF" id="PIRSF006162">
    <property type="entry name" value="PgpA"/>
    <property type="match status" value="1"/>
</dbReference>
<keyword evidence="5" id="KW-1185">Reference proteome</keyword>
<evidence type="ECO:0000313" key="4">
    <source>
        <dbReference type="EMBL" id="PSL17346.1"/>
    </source>
</evidence>
<keyword evidence="1" id="KW-0378">Hydrolase</keyword>
<dbReference type="CDD" id="cd06971">
    <property type="entry name" value="PgpA"/>
    <property type="match status" value="1"/>
</dbReference>
<comment type="pathway">
    <text evidence="1">Phospholipid metabolism; phosphatidylglycerol biosynthesis; phosphatidylglycerol from CDP-diacylglycerol: step 2/2.</text>
</comment>
<keyword evidence="1" id="KW-0443">Lipid metabolism</keyword>
<keyword evidence="1" id="KW-1003">Cell membrane</keyword>
<dbReference type="InterPro" id="IPR026037">
    <property type="entry name" value="PgpA"/>
</dbReference>
<keyword evidence="1" id="KW-0442">Lipid degradation</keyword>
<evidence type="ECO:0000259" key="3">
    <source>
        <dbReference type="Pfam" id="PF04608"/>
    </source>
</evidence>
<evidence type="ECO:0000256" key="2">
    <source>
        <dbReference type="SAM" id="Phobius"/>
    </source>
</evidence>
<proteinExistence type="predicted"/>
<comment type="function">
    <text evidence="1">Lipid phosphatase which dephosphorylates phosphatidylglycerophosphate (PGP) to phosphatidylglycerol (PG).</text>
</comment>
<keyword evidence="1" id="KW-1208">Phospholipid metabolism</keyword>
<dbReference type="UniPathway" id="UPA00084">
    <property type="reaction ID" value="UER00504"/>
</dbReference>
<feature type="transmembrane region" description="Helical" evidence="2">
    <location>
        <begin position="73"/>
        <end position="93"/>
    </location>
</feature>
<dbReference type="AlphaFoldDB" id="A0A2P8F6K3"/>
<dbReference type="GO" id="GO:0046872">
    <property type="term" value="F:metal ion binding"/>
    <property type="evidence" value="ECO:0007669"/>
    <property type="project" value="UniProtKB-KW"/>
</dbReference>
<dbReference type="OrthoDB" id="9804091at2"/>
<dbReference type="InterPro" id="IPR007686">
    <property type="entry name" value="YutG/PgpA"/>
</dbReference>
<comment type="catalytic activity">
    <reaction evidence="1">
        <text>a 1,2-diacyl-sn-glycero-3-phospho-(1'-sn-glycero-3'-phosphate) + H2O = a 1,2-diacyl-sn-glycero-3-phospho-(1'-sn-glycerol) + phosphate</text>
        <dbReference type="Rhea" id="RHEA:33751"/>
        <dbReference type="ChEBI" id="CHEBI:15377"/>
        <dbReference type="ChEBI" id="CHEBI:43474"/>
        <dbReference type="ChEBI" id="CHEBI:60110"/>
        <dbReference type="ChEBI" id="CHEBI:64716"/>
        <dbReference type="EC" id="3.1.3.27"/>
    </reaction>
</comment>
<dbReference type="RefSeq" id="WP_106610066.1">
    <property type="nucleotide sequence ID" value="NZ_PYGJ01000018.1"/>
</dbReference>
<feature type="transmembrane region" description="Helical" evidence="2">
    <location>
        <begin position="138"/>
        <end position="159"/>
    </location>
</feature>
<keyword evidence="1" id="KW-0479">Metal-binding</keyword>
<keyword evidence="1" id="KW-0595">Phospholipid degradation</keyword>
<sequence length="160" mass="17816">MSRQIATFFGVGLLPWAPGTWGSLAALILGWGIERYLGFWPLVVATILSIVAGFWACRAELRDKPGDDPSEFVIDEVAGMWIAMLFPAAAFYLRDMSMVWPGPIAAFLLFRWFDIKKPWLVGRADQRHDADGVMLDDIWAGVFAGVVTLIIAALFHVFLI</sequence>
<dbReference type="GO" id="GO:0005886">
    <property type="term" value="C:plasma membrane"/>
    <property type="evidence" value="ECO:0007669"/>
    <property type="project" value="UniProtKB-SubCell"/>
</dbReference>
<dbReference type="Pfam" id="PF04608">
    <property type="entry name" value="PgpA"/>
    <property type="match status" value="1"/>
</dbReference>
<dbReference type="GO" id="GO:0009395">
    <property type="term" value="P:phospholipid catabolic process"/>
    <property type="evidence" value="ECO:0007669"/>
    <property type="project" value="UniProtKB-KW"/>
</dbReference>
<accession>A0A2P8F6K3</accession>
<comment type="cofactor">
    <cofactor evidence="1">
        <name>Mg(2+)</name>
        <dbReference type="ChEBI" id="CHEBI:18420"/>
    </cofactor>
</comment>
<gene>
    <name evidence="4" type="ORF">CLV88_11821</name>
</gene>
<keyword evidence="1" id="KW-0997">Cell inner membrane</keyword>
<feature type="domain" description="YutG/PgpA" evidence="3">
    <location>
        <begin position="5"/>
        <end position="151"/>
    </location>
</feature>
<dbReference type="EC" id="3.1.3.27" evidence="1"/>
<dbReference type="GO" id="GO:0008962">
    <property type="term" value="F:phosphatidylglycerophosphatase activity"/>
    <property type="evidence" value="ECO:0007669"/>
    <property type="project" value="UniProtKB-EC"/>
</dbReference>
<evidence type="ECO:0000256" key="1">
    <source>
        <dbReference type="PIRNR" id="PIRNR006162"/>
    </source>
</evidence>
<comment type="subcellular location">
    <subcellularLocation>
        <location evidence="1">Cell inner membrane</location>
        <topology evidence="1">Multi-pass membrane protein</topology>
    </subcellularLocation>
</comment>